<organism evidence="2 3">
    <name type="scientific">Luteolibacter arcticus</name>
    <dbReference type="NCBI Taxonomy" id="1581411"/>
    <lineage>
        <taxon>Bacteria</taxon>
        <taxon>Pseudomonadati</taxon>
        <taxon>Verrucomicrobiota</taxon>
        <taxon>Verrucomicrobiia</taxon>
        <taxon>Verrucomicrobiales</taxon>
        <taxon>Verrucomicrobiaceae</taxon>
        <taxon>Luteolibacter</taxon>
    </lineage>
</organism>
<accession>A0ABT3GRB5</accession>
<dbReference type="EMBL" id="JAPDDT010000020">
    <property type="protein sequence ID" value="MCW1926053.1"/>
    <property type="molecule type" value="Genomic_DNA"/>
</dbReference>
<evidence type="ECO:0000313" key="2">
    <source>
        <dbReference type="EMBL" id="MCW1926053.1"/>
    </source>
</evidence>
<dbReference type="InterPro" id="IPR045179">
    <property type="entry name" value="YgfZ/GcvT"/>
</dbReference>
<dbReference type="InterPro" id="IPR027266">
    <property type="entry name" value="TrmE/GcvT-like"/>
</dbReference>
<dbReference type="PANTHER" id="PTHR22602:SF0">
    <property type="entry name" value="TRANSFERASE CAF17, MITOCHONDRIAL-RELATED"/>
    <property type="match status" value="1"/>
</dbReference>
<evidence type="ECO:0000313" key="3">
    <source>
        <dbReference type="Proteomes" id="UP001320876"/>
    </source>
</evidence>
<keyword evidence="1" id="KW-0809">Transit peptide</keyword>
<dbReference type="RefSeq" id="WP_264490160.1">
    <property type="nucleotide sequence ID" value="NZ_JAPDDT010000020.1"/>
</dbReference>
<dbReference type="NCBIfam" id="TIGR03317">
    <property type="entry name" value="ygfZ_signature"/>
    <property type="match status" value="1"/>
</dbReference>
<proteinExistence type="predicted"/>
<protein>
    <recommendedName>
        <fullName evidence="4">Aminomethyltransferase folate-binding domain-containing protein</fullName>
    </recommendedName>
</protein>
<evidence type="ECO:0000256" key="1">
    <source>
        <dbReference type="ARBA" id="ARBA00022946"/>
    </source>
</evidence>
<dbReference type="Proteomes" id="UP001320876">
    <property type="component" value="Unassembled WGS sequence"/>
</dbReference>
<name>A0ABT3GRB5_9BACT</name>
<dbReference type="InterPro" id="IPR017703">
    <property type="entry name" value="YgfZ/GCV_T_CS"/>
</dbReference>
<dbReference type="Gene3D" id="3.30.1360.120">
    <property type="entry name" value="Probable tRNA modification gtpase trme, domain 1"/>
    <property type="match status" value="2"/>
</dbReference>
<reference evidence="2 3" key="1">
    <citation type="submission" date="2022-10" db="EMBL/GenBank/DDBJ databases">
        <title>Luteolibacter arcticus strain CCTCC AB 2014275, whole genome shotgun sequencing project.</title>
        <authorList>
            <person name="Zhao G."/>
            <person name="Shen L."/>
        </authorList>
    </citation>
    <scope>NUCLEOTIDE SEQUENCE [LARGE SCALE GENOMIC DNA]</scope>
    <source>
        <strain evidence="2 3">CCTCC AB 2014275</strain>
    </source>
</reference>
<gene>
    <name evidence="2" type="ORF">OKA05_26070</name>
</gene>
<evidence type="ECO:0008006" key="4">
    <source>
        <dbReference type="Google" id="ProtNLM"/>
    </source>
</evidence>
<keyword evidence="3" id="KW-1185">Reference proteome</keyword>
<dbReference type="SUPFAM" id="SSF103025">
    <property type="entry name" value="Folate-binding domain"/>
    <property type="match status" value="1"/>
</dbReference>
<dbReference type="PANTHER" id="PTHR22602">
    <property type="entry name" value="TRANSFERASE CAF17, MITOCHONDRIAL-RELATED"/>
    <property type="match status" value="1"/>
</dbReference>
<sequence>MKLRSLAPESRCLLAFRGPDAVRYLNGQLTQDARDLGETALPSCVTDAKGRLQAFVHVFRGADDSPWVEGPAEQREELEARLGRYLIADDAEIHDISADWQLVHVVDAIEPPAIDGGFVRHARRIAEDGFDLWLPAGTTLPELEILTEAEAETRRIQARLPKWGAELTPGMLPPEAALDRTSICYHKGCYIGQEVLSRLKTAGKVNRRLAAFLVDPDTPPGSTLERDGKAAGTLTSVAPWPNESGLHAALGYLEKSAFEASELYITGLGTTARVLGMV</sequence>
<comment type="caution">
    <text evidence="2">The sequence shown here is derived from an EMBL/GenBank/DDBJ whole genome shotgun (WGS) entry which is preliminary data.</text>
</comment>